<dbReference type="EMBL" id="OL539467">
    <property type="protein sequence ID" value="UGV22713.1"/>
    <property type="molecule type" value="Genomic_DNA"/>
</dbReference>
<reference evidence="1" key="1">
    <citation type="submission" date="2021-11" db="EMBL/GenBank/DDBJ databases">
        <authorList>
            <person name="Marshall N."/>
            <person name="Jared K."/>
            <person name="Sharma R."/>
            <person name="Grose J.H."/>
        </authorList>
    </citation>
    <scope>NUCLEOTIDE SEQUENCE</scope>
</reference>
<name>A0AC61TT07_9CAUD</name>
<evidence type="ECO:0000313" key="1">
    <source>
        <dbReference type="EMBL" id="UGV22713.1"/>
    </source>
</evidence>
<proteinExistence type="predicted"/>
<organism evidence="1 2">
    <name type="scientific">Escherichia phage vB_EcoD_Sadiya</name>
    <dbReference type="NCBI Taxonomy" id="2902684"/>
    <lineage>
        <taxon>Viruses</taxon>
        <taxon>Duplodnaviria</taxon>
        <taxon>Heunggongvirae</taxon>
        <taxon>Uroviricota</taxon>
        <taxon>Caudoviricetes</taxon>
        <taxon>Drexlerviridae</taxon>
        <taxon>Rogunavirinae</taxon>
        <taxon>Sadiyavirus</taxon>
        <taxon>Sadiyavirus sadiya</taxon>
    </lineage>
</organism>
<gene>
    <name evidence="1" type="ORF">SADIYA_24</name>
</gene>
<keyword evidence="2" id="KW-1185">Reference proteome</keyword>
<protein>
    <submittedName>
        <fullName evidence="1">Minor tail protein</fullName>
    </submittedName>
</protein>
<accession>A0AC61TT07</accession>
<dbReference type="Proteomes" id="UP000828105">
    <property type="component" value="Segment"/>
</dbReference>
<sequence>MCLFDIYIFVNVWIVININSQYGWCFMITPKVKLEIFRHANEVYPQESCGVVTQKGMAQKYHRITNVSKTPEQSFILDPAEFMEISDSEQIVYVVHSHTGDGATTRPSAADICSCNECEIPYVIVSIPEGDLRIIEPSTMPLAGRPWGLGSFDCWSLVMEFHKLHGVKLNDYRVDYQWWTNEYPDNIYDDNWQLEGFELVRGNDIPIGSMVMMQIQSEKTNHAAIYIGDNKILHHLYGKMSKVDLYGDYYRERTVRIVRHKDLPEDAGYDPERD</sequence>
<evidence type="ECO:0000313" key="2">
    <source>
        <dbReference type="Proteomes" id="UP000828105"/>
    </source>
</evidence>